<sequence length="48" mass="4904">MFMAPIGVIEVCAQGGHGDLAAARAAARTVCRSSPEHSRPVAVLGVSR</sequence>
<name>X7ZV07_MYCXE</name>
<dbReference type="PATRIC" id="fig|1299334.3.peg.7772"/>
<dbReference type="EMBL" id="JAOB01000069">
    <property type="protein sequence ID" value="EUA23084.1"/>
    <property type="molecule type" value="Genomic_DNA"/>
</dbReference>
<gene>
    <name evidence="1" type="ORF">I553_5835</name>
</gene>
<organism evidence="1">
    <name type="scientific">Mycobacterium xenopi 4042</name>
    <dbReference type="NCBI Taxonomy" id="1299334"/>
    <lineage>
        <taxon>Bacteria</taxon>
        <taxon>Bacillati</taxon>
        <taxon>Actinomycetota</taxon>
        <taxon>Actinomycetes</taxon>
        <taxon>Mycobacteriales</taxon>
        <taxon>Mycobacteriaceae</taxon>
        <taxon>Mycobacterium</taxon>
    </lineage>
</organism>
<proteinExistence type="predicted"/>
<evidence type="ECO:0000313" key="1">
    <source>
        <dbReference type="EMBL" id="EUA23084.1"/>
    </source>
</evidence>
<reference evidence="1" key="1">
    <citation type="submission" date="2014-01" db="EMBL/GenBank/DDBJ databases">
        <authorList>
            <person name="Brown-Elliot B."/>
            <person name="Wallace R."/>
            <person name="Lenaerts A."/>
            <person name="Ordway D."/>
            <person name="DeGroote M.A."/>
            <person name="Parker T."/>
            <person name="Sizemore C."/>
            <person name="Tallon L.J."/>
            <person name="Sadzewicz L.K."/>
            <person name="Sengamalay N."/>
            <person name="Fraser C.M."/>
            <person name="Hine E."/>
            <person name="Shefchek K.A."/>
            <person name="Das S.P."/>
            <person name="Tettelin H."/>
        </authorList>
    </citation>
    <scope>NUCLEOTIDE SEQUENCE [LARGE SCALE GENOMIC DNA]</scope>
    <source>
        <strain evidence="1">4042</strain>
    </source>
</reference>
<protein>
    <submittedName>
        <fullName evidence="1">Uncharacterized protein</fullName>
    </submittedName>
</protein>
<accession>X7ZV07</accession>
<dbReference type="AlphaFoldDB" id="X7ZV07"/>
<comment type="caution">
    <text evidence="1">The sequence shown here is derived from an EMBL/GenBank/DDBJ whole genome shotgun (WGS) entry which is preliminary data.</text>
</comment>